<accession>H3BLM6</accession>
<dbReference type="HOGENOM" id="CLU_1916381_0_0_1"/>
<dbReference type="Ensembl" id="ENSMUST00000176086.8">
    <property type="protein sequence ID" value="ENSMUSP00000135845.2"/>
    <property type="gene ID" value="ENSMUSG00000052752.16"/>
</dbReference>
<dbReference type="Bgee" id="ENSMUSG00000052752">
    <property type="expression patterns" value="Expressed in embryonic brain and 269 other cell types or tissues"/>
</dbReference>
<reference evidence="2" key="3">
    <citation type="submission" date="2025-08" db="UniProtKB">
        <authorList>
            <consortium name="Ensembl"/>
        </authorList>
    </citation>
    <scope>IDENTIFICATION</scope>
    <source>
        <strain evidence="2">C57BL/6J</strain>
    </source>
</reference>
<gene>
    <name evidence="2 3" type="primary">Traf7</name>
</gene>
<dbReference type="ExpressionAtlas" id="H3BLM6">
    <property type="expression patterns" value="baseline and differential"/>
</dbReference>
<reference evidence="2 4" key="1">
    <citation type="journal article" date="2009" name="PLoS Biol.">
        <title>Lineage-specific biology revealed by a finished genome assembly of the mouse.</title>
        <authorList>
            <consortium name="Mouse Genome Sequencing Consortium"/>
            <person name="Church D.M."/>
            <person name="Goodstadt L."/>
            <person name="Hillier L.W."/>
            <person name="Zody M.C."/>
            <person name="Goldstein S."/>
            <person name="She X."/>
            <person name="Bult C.J."/>
            <person name="Agarwala R."/>
            <person name="Cherry J.L."/>
            <person name="DiCuccio M."/>
            <person name="Hlavina W."/>
            <person name="Kapustin Y."/>
            <person name="Meric P."/>
            <person name="Maglott D."/>
            <person name="Birtle Z."/>
            <person name="Marques A.C."/>
            <person name="Graves T."/>
            <person name="Zhou S."/>
            <person name="Teague B."/>
            <person name="Potamousis K."/>
            <person name="Churas C."/>
            <person name="Place M."/>
            <person name="Herschleb J."/>
            <person name="Runnheim R."/>
            <person name="Forrest D."/>
            <person name="Amos-Landgraf J."/>
            <person name="Schwartz D.C."/>
            <person name="Cheng Z."/>
            <person name="Lindblad-Toh K."/>
            <person name="Eichler E.E."/>
            <person name="Ponting C.P."/>
        </authorList>
    </citation>
    <scope>NUCLEOTIDE SEQUENCE [LARGE SCALE GENOMIC DNA]</scope>
    <source>
        <strain evidence="2 4">C57BL/6J</strain>
    </source>
</reference>
<dbReference type="Antibodypedia" id="23591">
    <property type="antibodies" value="176 antibodies from 29 providers"/>
</dbReference>
<dbReference type="MGI" id="MGI:3042141">
    <property type="gene designation" value="Traf7"/>
</dbReference>
<dbReference type="Proteomes" id="UP000000589">
    <property type="component" value="Chromosome 17"/>
</dbReference>
<feature type="region of interest" description="Disordered" evidence="1">
    <location>
        <begin position="1"/>
        <end position="31"/>
    </location>
</feature>
<proteinExistence type="predicted"/>
<keyword evidence="4" id="KW-1185">Reference proteome</keyword>
<evidence type="ECO:0000313" key="3">
    <source>
        <dbReference type="MGI" id="MGI:3042141"/>
    </source>
</evidence>
<reference evidence="2" key="4">
    <citation type="submission" date="2025-09" db="UniProtKB">
        <authorList>
            <consortium name="Ensembl"/>
        </authorList>
    </citation>
    <scope>IDENTIFICATION</scope>
    <source>
        <strain evidence="2">C57BL/6J</strain>
    </source>
</reference>
<evidence type="ECO:0000313" key="4">
    <source>
        <dbReference type="Proteomes" id="UP000000589"/>
    </source>
</evidence>
<dbReference type="AGR" id="MGI:3042141"/>
<organism evidence="2 4">
    <name type="scientific">Mus musculus</name>
    <name type="common">Mouse</name>
    <dbReference type="NCBI Taxonomy" id="10090"/>
    <lineage>
        <taxon>Eukaryota</taxon>
        <taxon>Metazoa</taxon>
        <taxon>Chordata</taxon>
        <taxon>Craniata</taxon>
        <taxon>Vertebrata</taxon>
        <taxon>Euteleostomi</taxon>
        <taxon>Mammalia</taxon>
        <taxon>Eutheria</taxon>
        <taxon>Euarchontoglires</taxon>
        <taxon>Glires</taxon>
        <taxon>Rodentia</taxon>
        <taxon>Myomorpha</taxon>
        <taxon>Muroidea</taxon>
        <taxon>Muridae</taxon>
        <taxon>Murinae</taxon>
        <taxon>Mus</taxon>
        <taxon>Mus</taxon>
    </lineage>
</organism>
<name>H3BLM6_MOUSE</name>
<dbReference type="GeneTree" id="ENSGT00940000157022"/>
<evidence type="ECO:0000256" key="1">
    <source>
        <dbReference type="SAM" id="MobiDB-lite"/>
    </source>
</evidence>
<sequence>MSSAKSARYDRFSGGPANLPSSDSSGVRGACRPGWKQPLGLPFRPSLPSPKQLMGLAHTNSIAGHLPPLAPLPIRHGMRRTACPPSTLLAALTQPSLSVPYTPSPACPCAPRSRCLRRRRSRSRWYLPSSPR</sequence>
<protein>
    <submittedName>
        <fullName evidence="2">TNF receptor-associated factor 7</fullName>
    </submittedName>
</protein>
<evidence type="ECO:0000313" key="2">
    <source>
        <dbReference type="Ensembl" id="ENSMUSP00000135845.2"/>
    </source>
</evidence>
<reference evidence="2 4" key="2">
    <citation type="journal article" date="2011" name="PLoS Biol.">
        <title>Modernizing reference genome assemblies.</title>
        <authorList>
            <person name="Church D.M."/>
            <person name="Schneider V.A."/>
            <person name="Graves T."/>
            <person name="Auger K."/>
            <person name="Cunningham F."/>
            <person name="Bouk N."/>
            <person name="Chen H.C."/>
            <person name="Agarwala R."/>
            <person name="McLaren W.M."/>
            <person name="Ritchie G.R."/>
            <person name="Albracht D."/>
            <person name="Kremitzki M."/>
            <person name="Rock S."/>
            <person name="Kotkiewicz H."/>
            <person name="Kremitzki C."/>
            <person name="Wollam A."/>
            <person name="Trani L."/>
            <person name="Fulton L."/>
            <person name="Fulton R."/>
            <person name="Matthews L."/>
            <person name="Whitehead S."/>
            <person name="Chow W."/>
            <person name="Torrance J."/>
            <person name="Dunn M."/>
            <person name="Harden G."/>
            <person name="Threadgold G."/>
            <person name="Wood J."/>
            <person name="Collins J."/>
            <person name="Heath P."/>
            <person name="Griffiths G."/>
            <person name="Pelan S."/>
            <person name="Grafham D."/>
            <person name="Eichler E.E."/>
            <person name="Weinstock G."/>
            <person name="Mardis E.R."/>
            <person name="Wilson R.K."/>
            <person name="Howe K."/>
            <person name="Flicek P."/>
            <person name="Hubbard T."/>
        </authorList>
    </citation>
    <scope>NUCLEOTIDE SEQUENCE [LARGE SCALE GENOMIC DNA]</scope>
    <source>
        <strain evidence="2 4">C57BL/6J</strain>
    </source>
</reference>
<dbReference type="VEuPathDB" id="HostDB:ENSMUSG00000052752"/>
<dbReference type="AlphaFoldDB" id="H3BLM6"/>